<keyword evidence="2" id="KW-0813">Transport</keyword>
<name>A0A136A604_9ALTE</name>
<dbReference type="PIRSF" id="PIRSF006603">
    <property type="entry name" value="DinF"/>
    <property type="match status" value="1"/>
</dbReference>
<dbReference type="RefSeq" id="WP_068371441.1">
    <property type="nucleotide sequence ID" value="NZ_LSNE01000002.1"/>
</dbReference>
<feature type="transmembrane region" description="Helical" evidence="10">
    <location>
        <begin position="197"/>
        <end position="217"/>
    </location>
</feature>
<dbReference type="GO" id="GO:0006811">
    <property type="term" value="P:monoatomic ion transport"/>
    <property type="evidence" value="ECO:0007669"/>
    <property type="project" value="UniProtKB-KW"/>
</dbReference>
<evidence type="ECO:0000256" key="10">
    <source>
        <dbReference type="SAM" id="Phobius"/>
    </source>
</evidence>
<feature type="transmembrane region" description="Helical" evidence="10">
    <location>
        <begin position="358"/>
        <end position="380"/>
    </location>
</feature>
<dbReference type="GO" id="GO:0005886">
    <property type="term" value="C:plasma membrane"/>
    <property type="evidence" value="ECO:0007669"/>
    <property type="project" value="UniProtKB-SubCell"/>
</dbReference>
<gene>
    <name evidence="11" type="ORF">AX660_04395</name>
</gene>
<keyword evidence="7" id="KW-0406">Ion transport</keyword>
<dbReference type="Pfam" id="PF01554">
    <property type="entry name" value="MatE"/>
    <property type="match status" value="2"/>
</dbReference>
<keyword evidence="5 10" id="KW-0812">Transmembrane</keyword>
<comment type="caution">
    <text evidence="11">The sequence shown here is derived from an EMBL/GenBank/DDBJ whole genome shotgun (WGS) entry which is preliminary data.</text>
</comment>
<organism evidence="11 12">
    <name type="scientific">Paraglaciecola hydrolytica</name>
    <dbReference type="NCBI Taxonomy" id="1799789"/>
    <lineage>
        <taxon>Bacteria</taxon>
        <taxon>Pseudomonadati</taxon>
        <taxon>Pseudomonadota</taxon>
        <taxon>Gammaproteobacteria</taxon>
        <taxon>Alteromonadales</taxon>
        <taxon>Alteromonadaceae</taxon>
        <taxon>Paraglaciecola</taxon>
    </lineage>
</organism>
<dbReference type="PANTHER" id="PTHR43298">
    <property type="entry name" value="MULTIDRUG RESISTANCE PROTEIN NORM-RELATED"/>
    <property type="match status" value="1"/>
</dbReference>
<keyword evidence="8 10" id="KW-0472">Membrane</keyword>
<sequence>MAFKTDFKKELKTILHLAWPLLIAQITQILMGVSDTVMAGRFSATDMAAVAIGFGFTLPVIVFIQGVTLALPPIISRLNGSKKTANIANYSQQMAWLTLALSLLALAFSFVFTPLLYFIEMEHALRLITIDYVHYILLSMPAFGLYQVLRNYCEGLSITKPSMVIMGIGLLVNIPANYILIYGKFGLPQMGGAGCGLATALVFVAMFIATLCYSYFAKKLQTYQLYKQVYWPDVAALKECLVLGLPIAMTILFEVSLFAAVAILLAPFGANIVASHQVALNFSALMFMIPLSLGMATSIRVGYLLGENRPEQAKLATRCAFVIGISIALFTATFTVLARSSIARLYSIDSEVIELASSLLLLAAMFQFSDAIQVIAATALRGYKDTAWMFYLSFISYWLVGMSIGCILALTDWIVPKMAAAGFWIGFIGGLSCAAVLLGFRLKYIQSQPLRHTETAH</sequence>
<evidence type="ECO:0000256" key="8">
    <source>
        <dbReference type="ARBA" id="ARBA00023136"/>
    </source>
</evidence>
<dbReference type="Proteomes" id="UP000070299">
    <property type="component" value="Unassembled WGS sequence"/>
</dbReference>
<evidence type="ECO:0000313" key="12">
    <source>
        <dbReference type="Proteomes" id="UP000070299"/>
    </source>
</evidence>
<dbReference type="CDD" id="cd13131">
    <property type="entry name" value="MATE_NorM_like"/>
    <property type="match status" value="1"/>
</dbReference>
<proteinExistence type="predicted"/>
<feature type="transmembrane region" description="Helical" evidence="10">
    <location>
        <begin position="48"/>
        <end position="75"/>
    </location>
</feature>
<dbReference type="GO" id="GO:0015297">
    <property type="term" value="F:antiporter activity"/>
    <property type="evidence" value="ECO:0007669"/>
    <property type="project" value="UniProtKB-KW"/>
</dbReference>
<dbReference type="EMBL" id="LSNE01000002">
    <property type="protein sequence ID" value="KXI30675.1"/>
    <property type="molecule type" value="Genomic_DNA"/>
</dbReference>
<dbReference type="InterPro" id="IPR002528">
    <property type="entry name" value="MATE_fam"/>
</dbReference>
<dbReference type="STRING" id="1799789.AX660_04395"/>
<feature type="transmembrane region" description="Helical" evidence="10">
    <location>
        <begin position="315"/>
        <end position="338"/>
    </location>
</feature>
<dbReference type="GO" id="GO:0042910">
    <property type="term" value="F:xenobiotic transmembrane transporter activity"/>
    <property type="evidence" value="ECO:0007669"/>
    <property type="project" value="InterPro"/>
</dbReference>
<feature type="transmembrane region" description="Helical" evidence="10">
    <location>
        <begin position="422"/>
        <end position="442"/>
    </location>
</feature>
<reference evidence="12" key="1">
    <citation type="submission" date="2016-02" db="EMBL/GenBank/DDBJ databases">
        <authorList>
            <person name="Schultz-Johansen M."/>
            <person name="Glaring M.A."/>
            <person name="Bech P.K."/>
            <person name="Stougaard P."/>
        </authorList>
    </citation>
    <scope>NUCLEOTIDE SEQUENCE [LARGE SCALE GENOMIC DNA]</scope>
    <source>
        <strain evidence="12">S66</strain>
    </source>
</reference>
<evidence type="ECO:0000256" key="9">
    <source>
        <dbReference type="ARBA" id="ARBA00031636"/>
    </source>
</evidence>
<dbReference type="NCBIfam" id="TIGR00797">
    <property type="entry name" value="matE"/>
    <property type="match status" value="1"/>
</dbReference>
<feature type="transmembrane region" description="Helical" evidence="10">
    <location>
        <begin position="96"/>
        <end position="120"/>
    </location>
</feature>
<evidence type="ECO:0000313" key="11">
    <source>
        <dbReference type="EMBL" id="KXI30675.1"/>
    </source>
</evidence>
<evidence type="ECO:0000256" key="6">
    <source>
        <dbReference type="ARBA" id="ARBA00022989"/>
    </source>
</evidence>
<dbReference type="PANTHER" id="PTHR43298:SF2">
    <property type="entry name" value="FMN_FAD EXPORTER YEEO-RELATED"/>
    <property type="match status" value="1"/>
</dbReference>
<dbReference type="AlphaFoldDB" id="A0A136A604"/>
<feature type="transmembrane region" description="Helical" evidence="10">
    <location>
        <begin position="161"/>
        <end position="185"/>
    </location>
</feature>
<evidence type="ECO:0000256" key="1">
    <source>
        <dbReference type="ARBA" id="ARBA00004429"/>
    </source>
</evidence>
<accession>A0A136A604</accession>
<feature type="transmembrane region" description="Helical" evidence="10">
    <location>
        <begin position="132"/>
        <end position="149"/>
    </location>
</feature>
<evidence type="ECO:0000256" key="5">
    <source>
        <dbReference type="ARBA" id="ARBA00022692"/>
    </source>
</evidence>
<keyword evidence="6 10" id="KW-1133">Transmembrane helix</keyword>
<feature type="transmembrane region" description="Helical" evidence="10">
    <location>
        <begin position="387"/>
        <end position="410"/>
    </location>
</feature>
<keyword evidence="12" id="KW-1185">Reference proteome</keyword>
<protein>
    <recommendedName>
        <fullName evidence="9">Multidrug-efflux transporter</fullName>
    </recommendedName>
</protein>
<keyword evidence="3" id="KW-0050">Antiport</keyword>
<keyword evidence="4" id="KW-1003">Cell membrane</keyword>
<evidence type="ECO:0000256" key="3">
    <source>
        <dbReference type="ARBA" id="ARBA00022449"/>
    </source>
</evidence>
<comment type="subcellular location">
    <subcellularLocation>
        <location evidence="1">Cell inner membrane</location>
        <topology evidence="1">Multi-pass membrane protein</topology>
    </subcellularLocation>
</comment>
<feature type="transmembrane region" description="Helical" evidence="10">
    <location>
        <begin position="240"/>
        <end position="266"/>
    </location>
</feature>
<evidence type="ECO:0000256" key="2">
    <source>
        <dbReference type="ARBA" id="ARBA00022448"/>
    </source>
</evidence>
<dbReference type="InterPro" id="IPR048279">
    <property type="entry name" value="MdtK-like"/>
</dbReference>
<dbReference type="InterPro" id="IPR050222">
    <property type="entry name" value="MATE_MdtK"/>
</dbReference>
<evidence type="ECO:0000256" key="7">
    <source>
        <dbReference type="ARBA" id="ARBA00023065"/>
    </source>
</evidence>
<feature type="transmembrane region" description="Helical" evidence="10">
    <location>
        <begin position="278"/>
        <end position="303"/>
    </location>
</feature>
<evidence type="ECO:0000256" key="4">
    <source>
        <dbReference type="ARBA" id="ARBA00022475"/>
    </source>
</evidence>